<keyword evidence="1" id="KW-0732">Signal</keyword>
<dbReference type="RefSeq" id="WP_204194002.1">
    <property type="nucleotide sequence ID" value="NZ_JAFEMC010000001.1"/>
</dbReference>
<dbReference type="Proteomes" id="UP000763641">
    <property type="component" value="Unassembled WGS sequence"/>
</dbReference>
<evidence type="ECO:0008006" key="4">
    <source>
        <dbReference type="Google" id="ProtNLM"/>
    </source>
</evidence>
<comment type="caution">
    <text evidence="2">The sequence shown here is derived from an EMBL/GenBank/DDBJ whole genome shotgun (WGS) entry which is preliminary data.</text>
</comment>
<sequence length="279" mass="29417">MRLLVLTAVLAIAGSAEAQTGGAPAKASASKATVADPQSIRIGKEVVARPFGATLVDQVRVVGTVRGRTTRYHLVRGAAAGECPARYVIVTQPTTGALQVSAPFGTCADGATLRLQAGAPSVAMPDPVSRQIVQFDWVDGRMTSPAAAVARAAADTTPGCVSPYTVSASVEAETIARFERDYPEAYRRGSLLKRTDIAPDQLREVVAGLACLSTWPSGGKVVADTATELFASKRHGARAFAELERLSRDGDAGVYQQAAARSFAAEMRYRVERRSVVRI</sequence>
<evidence type="ECO:0000256" key="1">
    <source>
        <dbReference type="SAM" id="SignalP"/>
    </source>
</evidence>
<dbReference type="EMBL" id="JAFEMC010000001">
    <property type="protein sequence ID" value="MBM6575263.1"/>
    <property type="molecule type" value="Genomic_DNA"/>
</dbReference>
<protein>
    <recommendedName>
        <fullName evidence="4">DUF4476 domain-containing protein</fullName>
    </recommendedName>
</protein>
<keyword evidence="3" id="KW-1185">Reference proteome</keyword>
<gene>
    <name evidence="2" type="ORF">ILT43_02690</name>
</gene>
<organism evidence="2 3">
    <name type="scientific">Sphingomonas longa</name>
    <dbReference type="NCBI Taxonomy" id="2778730"/>
    <lineage>
        <taxon>Bacteria</taxon>
        <taxon>Pseudomonadati</taxon>
        <taxon>Pseudomonadota</taxon>
        <taxon>Alphaproteobacteria</taxon>
        <taxon>Sphingomonadales</taxon>
        <taxon>Sphingomonadaceae</taxon>
        <taxon>Sphingomonas</taxon>
    </lineage>
</organism>
<name>A0ABS2D301_9SPHN</name>
<evidence type="ECO:0000313" key="2">
    <source>
        <dbReference type="EMBL" id="MBM6575263.1"/>
    </source>
</evidence>
<accession>A0ABS2D301</accession>
<feature type="signal peptide" evidence="1">
    <location>
        <begin position="1"/>
        <end position="18"/>
    </location>
</feature>
<proteinExistence type="predicted"/>
<feature type="chain" id="PRO_5045362860" description="DUF4476 domain-containing protein" evidence="1">
    <location>
        <begin position="19"/>
        <end position="279"/>
    </location>
</feature>
<reference evidence="2 3" key="1">
    <citation type="submission" date="2020-12" db="EMBL/GenBank/DDBJ databases">
        <title>Sphingomonas sp.</title>
        <authorList>
            <person name="Kim M.K."/>
        </authorList>
    </citation>
    <scope>NUCLEOTIDE SEQUENCE [LARGE SCALE GENOMIC DNA]</scope>
    <source>
        <strain evidence="2 3">BT552</strain>
    </source>
</reference>
<evidence type="ECO:0000313" key="3">
    <source>
        <dbReference type="Proteomes" id="UP000763641"/>
    </source>
</evidence>